<proteinExistence type="predicted"/>
<dbReference type="Proteomes" id="UP000790787">
    <property type="component" value="Chromosome 23"/>
</dbReference>
<reference evidence="2" key="2">
    <citation type="submission" date="2025-08" db="UniProtKB">
        <authorList>
            <consortium name="RefSeq"/>
        </authorList>
    </citation>
    <scope>IDENTIFICATION</scope>
    <source>
        <tissue evidence="2">Leaf</tissue>
    </source>
</reference>
<organism evidence="1 2">
    <name type="scientific">Nicotiana tabacum</name>
    <name type="common">Common tobacco</name>
    <dbReference type="NCBI Taxonomy" id="4097"/>
    <lineage>
        <taxon>Eukaryota</taxon>
        <taxon>Viridiplantae</taxon>
        <taxon>Streptophyta</taxon>
        <taxon>Embryophyta</taxon>
        <taxon>Tracheophyta</taxon>
        <taxon>Spermatophyta</taxon>
        <taxon>Magnoliopsida</taxon>
        <taxon>eudicotyledons</taxon>
        <taxon>Gunneridae</taxon>
        <taxon>Pentapetalae</taxon>
        <taxon>asterids</taxon>
        <taxon>lamiids</taxon>
        <taxon>Solanales</taxon>
        <taxon>Solanaceae</taxon>
        <taxon>Nicotianoideae</taxon>
        <taxon>Nicotianeae</taxon>
        <taxon>Nicotiana</taxon>
    </lineage>
</organism>
<gene>
    <name evidence="2" type="primary">LOC142177154</name>
</gene>
<sequence length="178" mass="20232">MGSSVDDDEFSSGIVIHLMKSVVKESHAELNSTSLTWDWRNKYIDYLNTGKLPSDSKEWTAMHTNVAKFSLSEGTLFRRTFDGPFAICLGMGDTEYVLREVHEGTCGNNSGVESLVQKLIIAGYYWIDMEEDVKDFVRRRNGYQRHAPIIHQLGELLHSVLSSWPFMKWGMDIVGPLP</sequence>
<dbReference type="RefSeq" id="XP_075101722.1">
    <property type="nucleotide sequence ID" value="XM_075245621.1"/>
</dbReference>
<reference evidence="1" key="1">
    <citation type="journal article" date="2014" name="Nat. Commun.">
        <title>The tobacco genome sequence and its comparison with those of tomato and potato.</title>
        <authorList>
            <person name="Sierro N."/>
            <person name="Battey J.N."/>
            <person name="Ouadi S."/>
            <person name="Bakaher N."/>
            <person name="Bovet L."/>
            <person name="Willig A."/>
            <person name="Goepfert S."/>
            <person name="Peitsch M.C."/>
            <person name="Ivanov N.V."/>
        </authorList>
    </citation>
    <scope>NUCLEOTIDE SEQUENCE [LARGE SCALE GENOMIC DNA]</scope>
</reference>
<evidence type="ECO:0000313" key="1">
    <source>
        <dbReference type="Proteomes" id="UP000790787"/>
    </source>
</evidence>
<protein>
    <submittedName>
        <fullName evidence="2">Uncharacterized protein LOC142177154</fullName>
    </submittedName>
</protein>
<keyword evidence="1" id="KW-1185">Reference proteome</keyword>
<evidence type="ECO:0000313" key="2">
    <source>
        <dbReference type="RefSeq" id="XP_075101722.1"/>
    </source>
</evidence>
<accession>A0AC58TWU5</accession>
<name>A0AC58TWU5_TOBAC</name>